<dbReference type="GO" id="GO:0046872">
    <property type="term" value="F:metal ion binding"/>
    <property type="evidence" value="ECO:0007669"/>
    <property type="project" value="UniProtKB-KW"/>
</dbReference>
<evidence type="ECO:0000256" key="3">
    <source>
        <dbReference type="PROSITE-ProRule" id="PRU01131"/>
    </source>
</evidence>
<dbReference type="InterPro" id="IPR044181">
    <property type="entry name" value="FLZ17/18"/>
</dbReference>
<feature type="compositionally biased region" description="Basic and acidic residues" evidence="4">
    <location>
        <begin position="13"/>
        <end position="34"/>
    </location>
</feature>
<feature type="region of interest" description="Disordered" evidence="4">
    <location>
        <begin position="150"/>
        <end position="179"/>
    </location>
</feature>
<dbReference type="PROSITE" id="PS51795">
    <property type="entry name" value="ZF_FLZ"/>
    <property type="match status" value="1"/>
</dbReference>
<gene>
    <name evidence="6" type="ORF">GUJ93_ZPchr0002g23915</name>
</gene>
<evidence type="ECO:0000256" key="2">
    <source>
        <dbReference type="ARBA" id="ARBA00022723"/>
    </source>
</evidence>
<dbReference type="PANTHER" id="PTHR47847">
    <property type="entry name" value="FCS-LIKE ZINC FINGER 17"/>
    <property type="match status" value="1"/>
</dbReference>
<evidence type="ECO:0000313" key="6">
    <source>
        <dbReference type="EMBL" id="KAG8056847.1"/>
    </source>
</evidence>
<comment type="similarity">
    <text evidence="1">Belongs to the FLZ family.</text>
</comment>
<protein>
    <recommendedName>
        <fullName evidence="5">FLZ-type domain-containing protein</fullName>
    </recommendedName>
</protein>
<dbReference type="Proteomes" id="UP000729402">
    <property type="component" value="Unassembled WGS sequence"/>
</dbReference>
<keyword evidence="7" id="KW-1185">Reference proteome</keyword>
<dbReference type="EMBL" id="JAAALK010000287">
    <property type="protein sequence ID" value="KAG8056847.1"/>
    <property type="molecule type" value="Genomic_DNA"/>
</dbReference>
<evidence type="ECO:0000259" key="5">
    <source>
        <dbReference type="PROSITE" id="PS51795"/>
    </source>
</evidence>
<keyword evidence="2" id="KW-0479">Metal-binding</keyword>
<feature type="region of interest" description="Disordered" evidence="4">
    <location>
        <begin position="13"/>
        <end position="53"/>
    </location>
</feature>
<organism evidence="6 7">
    <name type="scientific">Zizania palustris</name>
    <name type="common">Northern wild rice</name>
    <dbReference type="NCBI Taxonomy" id="103762"/>
    <lineage>
        <taxon>Eukaryota</taxon>
        <taxon>Viridiplantae</taxon>
        <taxon>Streptophyta</taxon>
        <taxon>Embryophyta</taxon>
        <taxon>Tracheophyta</taxon>
        <taxon>Spermatophyta</taxon>
        <taxon>Magnoliopsida</taxon>
        <taxon>Liliopsida</taxon>
        <taxon>Poales</taxon>
        <taxon>Poaceae</taxon>
        <taxon>BOP clade</taxon>
        <taxon>Oryzoideae</taxon>
        <taxon>Oryzeae</taxon>
        <taxon>Zizaniinae</taxon>
        <taxon>Zizania</taxon>
    </lineage>
</organism>
<reference evidence="6" key="1">
    <citation type="journal article" date="2021" name="bioRxiv">
        <title>Whole Genome Assembly and Annotation of Northern Wild Rice, Zizania palustris L., Supports a Whole Genome Duplication in the Zizania Genus.</title>
        <authorList>
            <person name="Haas M."/>
            <person name="Kono T."/>
            <person name="Macchietto M."/>
            <person name="Millas R."/>
            <person name="McGilp L."/>
            <person name="Shao M."/>
            <person name="Duquette J."/>
            <person name="Hirsch C.N."/>
            <person name="Kimball J."/>
        </authorList>
    </citation>
    <scope>NUCLEOTIDE SEQUENCE</scope>
    <source>
        <tissue evidence="6">Fresh leaf tissue</tissue>
    </source>
</reference>
<feature type="compositionally biased region" description="Basic residues" evidence="4">
    <location>
        <begin position="39"/>
        <end position="49"/>
    </location>
</feature>
<name>A0A8J5RUL1_ZIZPA</name>
<dbReference type="Pfam" id="PF04570">
    <property type="entry name" value="zf-FLZ"/>
    <property type="match status" value="1"/>
</dbReference>
<accession>A0A8J5RUL1</accession>
<evidence type="ECO:0000256" key="4">
    <source>
        <dbReference type="SAM" id="MobiDB-lite"/>
    </source>
</evidence>
<dbReference type="OrthoDB" id="1927223at2759"/>
<reference evidence="6" key="2">
    <citation type="submission" date="2021-02" db="EMBL/GenBank/DDBJ databases">
        <authorList>
            <person name="Kimball J.A."/>
            <person name="Haas M.W."/>
            <person name="Macchietto M."/>
            <person name="Kono T."/>
            <person name="Duquette J."/>
            <person name="Shao M."/>
        </authorList>
    </citation>
    <scope>NUCLEOTIDE SEQUENCE</scope>
    <source>
        <tissue evidence="6">Fresh leaf tissue</tissue>
    </source>
</reference>
<sequence length="187" mass="21038">MLPRSQRSIFHLGEEGGDDRLLGADGDGHGEDGRITGVHQHHGRGRGRGRGRERYADGGGAGVGLQIILVQKHHQHISHARPCHIVLKQLVVWPPACHRRRPPCGFLLRACSLCRRQLSPDKDVYMYRGDQGFCSEECRRRQIMNDEAKEHEAMVKKDRRRSLHHHSSPRPSAAIRGSAPRRLLAVA</sequence>
<dbReference type="AlphaFoldDB" id="A0A8J5RUL1"/>
<feature type="zinc finger region" description="FLZ-type" evidence="3">
    <location>
        <begin position="106"/>
        <end position="150"/>
    </location>
</feature>
<comment type="caution">
    <text evidence="6">The sequence shown here is derived from an EMBL/GenBank/DDBJ whole genome shotgun (WGS) entry which is preliminary data.</text>
</comment>
<feature type="compositionally biased region" description="Basic residues" evidence="4">
    <location>
        <begin position="157"/>
        <end position="168"/>
    </location>
</feature>
<dbReference type="InterPro" id="IPR007650">
    <property type="entry name" value="Zf-FLZ_dom"/>
</dbReference>
<evidence type="ECO:0000256" key="1">
    <source>
        <dbReference type="ARBA" id="ARBA00009374"/>
    </source>
</evidence>
<proteinExistence type="inferred from homology"/>
<evidence type="ECO:0000313" key="7">
    <source>
        <dbReference type="Proteomes" id="UP000729402"/>
    </source>
</evidence>
<feature type="domain" description="FLZ-type" evidence="5">
    <location>
        <begin position="106"/>
        <end position="150"/>
    </location>
</feature>
<dbReference type="PANTHER" id="PTHR47847:SF2">
    <property type="entry name" value="FCS-LIKE ZINC FINGER 17-RELATED"/>
    <property type="match status" value="1"/>
</dbReference>